<proteinExistence type="predicted"/>
<organism evidence="3 4">
    <name type="scientific">Candidatus Infernicultor aquiphilus</name>
    <dbReference type="NCBI Taxonomy" id="1805029"/>
    <lineage>
        <taxon>Bacteria</taxon>
        <taxon>Pseudomonadati</taxon>
        <taxon>Atribacterota</taxon>
        <taxon>Candidatus Phoenicimicrobiia</taxon>
        <taxon>Candidatus Pheonicimicrobiales</taxon>
        <taxon>Candidatus Phoenicimicrobiaceae</taxon>
        <taxon>Candidatus Infernicultor</taxon>
    </lineage>
</organism>
<feature type="transmembrane region" description="Helical" evidence="1">
    <location>
        <begin position="49"/>
        <end position="68"/>
    </location>
</feature>
<evidence type="ECO:0000313" key="4">
    <source>
        <dbReference type="Proteomes" id="UP000231493"/>
    </source>
</evidence>
<dbReference type="Pfam" id="PF02826">
    <property type="entry name" value="2-Hacid_dh_C"/>
    <property type="match status" value="1"/>
</dbReference>
<dbReference type="InterPro" id="IPR006140">
    <property type="entry name" value="D-isomer_DH_NAD-bd"/>
</dbReference>
<keyword evidence="1" id="KW-1133">Transmembrane helix</keyword>
<comment type="caution">
    <text evidence="3">The sequence shown here is derived from an EMBL/GenBank/DDBJ whole genome shotgun (WGS) entry which is preliminary data.</text>
</comment>
<feature type="domain" description="D-isomer specific 2-hydroxyacid dehydrogenase NAD-binding" evidence="2">
    <location>
        <begin position="22"/>
        <end position="66"/>
    </location>
</feature>
<evidence type="ECO:0000259" key="2">
    <source>
        <dbReference type="Pfam" id="PF02826"/>
    </source>
</evidence>
<evidence type="ECO:0000256" key="1">
    <source>
        <dbReference type="SAM" id="Phobius"/>
    </source>
</evidence>
<feature type="transmembrane region" description="Helical" evidence="1">
    <location>
        <begin position="7"/>
        <end position="29"/>
    </location>
</feature>
<dbReference type="AlphaFoldDB" id="A0A2M7KA41"/>
<dbReference type="GO" id="GO:0051287">
    <property type="term" value="F:NAD binding"/>
    <property type="evidence" value="ECO:0007669"/>
    <property type="project" value="InterPro"/>
</dbReference>
<keyword evidence="1" id="KW-0472">Membrane</keyword>
<gene>
    <name evidence="3" type="ORF">COZ58_01795</name>
</gene>
<dbReference type="Gene3D" id="3.40.50.720">
    <property type="entry name" value="NAD(P)-binding Rossmann-like Domain"/>
    <property type="match status" value="1"/>
</dbReference>
<name>A0A2M7KA41_9BACT</name>
<keyword evidence="1" id="KW-0812">Transmembrane</keyword>
<dbReference type="Proteomes" id="UP000231493">
    <property type="component" value="Unassembled WGS sequence"/>
</dbReference>
<sequence length="93" mass="10254">MNILRQVSYAGIIALGMTFVIIVFVMAGVTKDNQGFLSAEKLSLIKKDSFFILMSRAAVVDFDALCGLTPLRMQIAMRETVKNLVSKKILGLE</sequence>
<evidence type="ECO:0000313" key="3">
    <source>
        <dbReference type="EMBL" id="PIX34998.1"/>
    </source>
</evidence>
<dbReference type="EMBL" id="PFIP01000028">
    <property type="protein sequence ID" value="PIX34998.1"/>
    <property type="molecule type" value="Genomic_DNA"/>
</dbReference>
<reference evidence="4" key="1">
    <citation type="submission" date="2017-09" db="EMBL/GenBank/DDBJ databases">
        <title>Depth-based differentiation of microbial function through sediment-hosted aquifers and enrichment of novel symbionts in the deep terrestrial subsurface.</title>
        <authorList>
            <person name="Probst A.J."/>
            <person name="Ladd B."/>
            <person name="Jarett J.K."/>
            <person name="Geller-Mcgrath D.E."/>
            <person name="Sieber C.M."/>
            <person name="Emerson J.B."/>
            <person name="Anantharaman K."/>
            <person name="Thomas B.C."/>
            <person name="Malmstrom R."/>
            <person name="Stieglmeier M."/>
            <person name="Klingl A."/>
            <person name="Woyke T."/>
            <person name="Ryan C.M."/>
            <person name="Banfield J.F."/>
        </authorList>
    </citation>
    <scope>NUCLEOTIDE SEQUENCE [LARGE SCALE GENOMIC DNA]</scope>
</reference>
<dbReference type="InterPro" id="IPR036291">
    <property type="entry name" value="NAD(P)-bd_dom_sf"/>
</dbReference>
<protein>
    <recommendedName>
        <fullName evidence="2">D-isomer specific 2-hydroxyacid dehydrogenase NAD-binding domain-containing protein</fullName>
    </recommendedName>
</protein>
<dbReference type="SUPFAM" id="SSF51735">
    <property type="entry name" value="NAD(P)-binding Rossmann-fold domains"/>
    <property type="match status" value="1"/>
</dbReference>
<accession>A0A2M7KA41</accession>